<evidence type="ECO:0000313" key="3">
    <source>
        <dbReference type="Proteomes" id="UP000273307"/>
    </source>
</evidence>
<proteinExistence type="predicted"/>
<keyword evidence="3" id="KW-1185">Reference proteome</keyword>
<dbReference type="AlphaFoldDB" id="A0A498Q4A6"/>
<dbReference type="Proteomes" id="UP000273307">
    <property type="component" value="Unassembled WGS sequence"/>
</dbReference>
<accession>A0A498Q4A6</accession>
<evidence type="ECO:0000313" key="2">
    <source>
        <dbReference type="EMBL" id="VBA40606.1"/>
    </source>
</evidence>
<sequence length="106" mass="11973">MPRSAPPPAAWRKARNRWSDRAQPSAPAPPRRYELQQNLATPVPRGPSESLTRPEIAFGRRYKTFLKKPESPLPKTSNPELPVPEFKMPEVVTPAMKMPAFWTAAL</sequence>
<gene>
    <name evidence="2" type="ORF">LAUMK136_03600</name>
</gene>
<reference evidence="2 3" key="1">
    <citation type="submission" date="2018-09" db="EMBL/GenBank/DDBJ databases">
        <authorList>
            <person name="Tagini F."/>
        </authorList>
    </citation>
    <scope>NUCLEOTIDE SEQUENCE [LARGE SCALE GENOMIC DNA]</scope>
    <source>
        <strain evidence="2 3">MK136</strain>
    </source>
</reference>
<protein>
    <submittedName>
        <fullName evidence="2">Uncharacterized protein</fullName>
    </submittedName>
</protein>
<organism evidence="2 3">
    <name type="scientific">Mycobacterium attenuatum</name>
    <dbReference type="NCBI Taxonomy" id="2341086"/>
    <lineage>
        <taxon>Bacteria</taxon>
        <taxon>Bacillati</taxon>
        <taxon>Actinomycetota</taxon>
        <taxon>Actinomycetes</taxon>
        <taxon>Mycobacteriales</taxon>
        <taxon>Mycobacteriaceae</taxon>
        <taxon>Mycobacterium</taxon>
    </lineage>
</organism>
<feature type="region of interest" description="Disordered" evidence="1">
    <location>
        <begin position="1"/>
        <end position="53"/>
    </location>
</feature>
<name>A0A498Q4A6_9MYCO</name>
<dbReference type="EMBL" id="UPHP01000095">
    <property type="protein sequence ID" value="VBA40606.1"/>
    <property type="molecule type" value="Genomic_DNA"/>
</dbReference>
<evidence type="ECO:0000256" key="1">
    <source>
        <dbReference type="SAM" id="MobiDB-lite"/>
    </source>
</evidence>